<comment type="caution">
    <text evidence="16">The sequence shown here is derived from an EMBL/GenBank/DDBJ whole genome shotgun (WGS) entry which is preliminary data.</text>
</comment>
<proteinExistence type="inferred from homology"/>
<protein>
    <recommendedName>
        <fullName evidence="4">serine-type D-Ala-D-Ala carboxypeptidase</fullName>
        <ecNumber evidence="4">3.4.16.4</ecNumber>
    </recommendedName>
</protein>
<dbReference type="Pfam" id="PF00768">
    <property type="entry name" value="Peptidase_S11"/>
    <property type="match status" value="1"/>
</dbReference>
<name>A0ABV4TRQ1_9GAMM</name>
<evidence type="ECO:0000256" key="4">
    <source>
        <dbReference type="ARBA" id="ARBA00012448"/>
    </source>
</evidence>
<evidence type="ECO:0000256" key="13">
    <source>
        <dbReference type="RuleBase" id="RU004016"/>
    </source>
</evidence>
<dbReference type="InterPro" id="IPR037167">
    <property type="entry name" value="Peptidase_S11_C_sf"/>
</dbReference>
<evidence type="ECO:0000256" key="12">
    <source>
        <dbReference type="ARBA" id="ARBA00034000"/>
    </source>
</evidence>
<feature type="signal peptide" evidence="14">
    <location>
        <begin position="1"/>
        <end position="15"/>
    </location>
</feature>
<evidence type="ECO:0000313" key="17">
    <source>
        <dbReference type="Proteomes" id="UP001575181"/>
    </source>
</evidence>
<dbReference type="SUPFAM" id="SSF69189">
    <property type="entry name" value="Penicillin-binding protein associated domain"/>
    <property type="match status" value="1"/>
</dbReference>
<feature type="domain" description="Peptidase S11 D-Ala-D-Ala carboxypeptidase A C-terminal" evidence="15">
    <location>
        <begin position="263"/>
        <end position="353"/>
    </location>
</feature>
<evidence type="ECO:0000256" key="10">
    <source>
        <dbReference type="ARBA" id="ARBA00022984"/>
    </source>
</evidence>
<dbReference type="PRINTS" id="PR00725">
    <property type="entry name" value="DADACBPTASE1"/>
</dbReference>
<dbReference type="InterPro" id="IPR018044">
    <property type="entry name" value="Peptidase_S11"/>
</dbReference>
<sequence>MLAPALLAFAATASATPAPPDLNADASLLMATRSGRVLASEHPDKRYAPASLAKLMTAYLSFRALDGGGIAVTDQVRIREDTWRMSGAQMFLGVGETVSVDKLLQGLLVAGGNDAAQALARHVAGSVSGFVRMMNRQADALGMEHTRFANPSGIRHADQYTTARDMATLARALIRRFPSHYRRFRQQEITHNGITQRNRNRLLAFFEGADGLMTGYGRKAGYHLITSARRDRTRFLSVLLGAGSSEARFQDAMAALDYGFRFYETIHPYGAGERIREVRVWKGESDQVAAGVSRDLFLTIPRNRRDALRFRPEIERPLSAPIRDGERLGRLHVDLNGHALARRPLVAQHGVAWGGWMRHVVDTVRLEWKRFWKRQRRKLLAHDEESTGNGPPG</sequence>
<comment type="catalytic activity">
    <reaction evidence="12">
        <text>Preferential cleavage: (Ac)2-L-Lys-D-Ala-|-D-Ala. Also transpeptidation of peptidyl-alanyl moieties that are N-acyl substituents of D-alanine.</text>
        <dbReference type="EC" id="3.4.16.4"/>
    </reaction>
</comment>
<organism evidence="16 17">
    <name type="scientific">Thiohalorhabdus methylotrophus</name>
    <dbReference type="NCBI Taxonomy" id="3242694"/>
    <lineage>
        <taxon>Bacteria</taxon>
        <taxon>Pseudomonadati</taxon>
        <taxon>Pseudomonadota</taxon>
        <taxon>Gammaproteobacteria</taxon>
        <taxon>Thiohalorhabdales</taxon>
        <taxon>Thiohalorhabdaceae</taxon>
        <taxon>Thiohalorhabdus</taxon>
    </lineage>
</organism>
<evidence type="ECO:0000256" key="7">
    <source>
        <dbReference type="ARBA" id="ARBA00022729"/>
    </source>
</evidence>
<dbReference type="GO" id="GO:0004180">
    <property type="term" value="F:carboxypeptidase activity"/>
    <property type="evidence" value="ECO:0007669"/>
    <property type="project" value="UniProtKB-KW"/>
</dbReference>
<dbReference type="RefSeq" id="WP_373654599.1">
    <property type="nucleotide sequence ID" value="NZ_JBGUAW010000002.1"/>
</dbReference>
<dbReference type="SUPFAM" id="SSF56601">
    <property type="entry name" value="beta-lactamase/transpeptidase-like"/>
    <property type="match status" value="1"/>
</dbReference>
<dbReference type="SMART" id="SM00936">
    <property type="entry name" value="PBP5_C"/>
    <property type="match status" value="1"/>
</dbReference>
<comment type="similarity">
    <text evidence="3 13">Belongs to the peptidase S11 family.</text>
</comment>
<evidence type="ECO:0000313" key="16">
    <source>
        <dbReference type="EMBL" id="MFA9459814.1"/>
    </source>
</evidence>
<accession>A0ABV4TRQ1</accession>
<evidence type="ECO:0000256" key="5">
    <source>
        <dbReference type="ARBA" id="ARBA00022645"/>
    </source>
</evidence>
<dbReference type="PANTHER" id="PTHR21581:SF6">
    <property type="entry name" value="TRAFFICKING PROTEIN PARTICLE COMPLEX SUBUNIT 12"/>
    <property type="match status" value="1"/>
</dbReference>
<dbReference type="InterPro" id="IPR015956">
    <property type="entry name" value="Peniciliin-bd_prot_C_sf"/>
</dbReference>
<reference evidence="16 17" key="1">
    <citation type="submission" date="2024-08" db="EMBL/GenBank/DDBJ databases">
        <title>Whole-genome sequencing of halo(alkali)philic microorganisms from hypersaline lakes.</title>
        <authorList>
            <person name="Sorokin D.Y."/>
            <person name="Merkel A.Y."/>
            <person name="Messina E."/>
            <person name="Yakimov M."/>
        </authorList>
    </citation>
    <scope>NUCLEOTIDE SEQUENCE [LARGE SCALE GENOMIC DNA]</scope>
    <source>
        <strain evidence="16 17">Cl-TMA</strain>
    </source>
</reference>
<dbReference type="Gene3D" id="3.40.710.10">
    <property type="entry name" value="DD-peptidase/beta-lactamase superfamily"/>
    <property type="match status" value="1"/>
</dbReference>
<dbReference type="Gene3D" id="2.60.410.10">
    <property type="entry name" value="D-Ala-D-Ala carboxypeptidase, C-terminal domain"/>
    <property type="match status" value="1"/>
</dbReference>
<dbReference type="PANTHER" id="PTHR21581">
    <property type="entry name" value="D-ALANYL-D-ALANINE CARBOXYPEPTIDASE"/>
    <property type="match status" value="1"/>
</dbReference>
<keyword evidence="10" id="KW-0573">Peptidoglycan synthesis</keyword>
<evidence type="ECO:0000256" key="1">
    <source>
        <dbReference type="ARBA" id="ARBA00003217"/>
    </source>
</evidence>
<evidence type="ECO:0000256" key="11">
    <source>
        <dbReference type="ARBA" id="ARBA00023316"/>
    </source>
</evidence>
<dbReference type="InterPro" id="IPR012338">
    <property type="entry name" value="Beta-lactam/transpept-like"/>
</dbReference>
<keyword evidence="11" id="KW-0961">Cell wall biogenesis/degradation</keyword>
<dbReference type="InterPro" id="IPR012907">
    <property type="entry name" value="Peptidase_S11_C"/>
</dbReference>
<evidence type="ECO:0000256" key="9">
    <source>
        <dbReference type="ARBA" id="ARBA00022960"/>
    </source>
</evidence>
<evidence type="ECO:0000256" key="8">
    <source>
        <dbReference type="ARBA" id="ARBA00022801"/>
    </source>
</evidence>
<feature type="chain" id="PRO_5046829837" description="serine-type D-Ala-D-Ala carboxypeptidase" evidence="14">
    <location>
        <begin position="16"/>
        <end position="393"/>
    </location>
</feature>
<keyword evidence="9" id="KW-0133">Cell shape</keyword>
<keyword evidence="8 16" id="KW-0378">Hydrolase</keyword>
<dbReference type="InterPro" id="IPR001967">
    <property type="entry name" value="Peptidase_S11_N"/>
</dbReference>
<dbReference type="EMBL" id="JBGUAW010000002">
    <property type="protein sequence ID" value="MFA9459814.1"/>
    <property type="molecule type" value="Genomic_DNA"/>
</dbReference>
<dbReference type="EC" id="3.4.16.4" evidence="4"/>
<evidence type="ECO:0000256" key="3">
    <source>
        <dbReference type="ARBA" id="ARBA00007164"/>
    </source>
</evidence>
<keyword evidence="17" id="KW-1185">Reference proteome</keyword>
<comment type="function">
    <text evidence="1">Removes C-terminal D-alanyl residues from sugar-peptide cell wall precursors.</text>
</comment>
<keyword evidence="6" id="KW-0645">Protease</keyword>
<dbReference type="Proteomes" id="UP001575181">
    <property type="component" value="Unassembled WGS sequence"/>
</dbReference>
<evidence type="ECO:0000256" key="2">
    <source>
        <dbReference type="ARBA" id="ARBA00004752"/>
    </source>
</evidence>
<comment type="pathway">
    <text evidence="2">Cell wall biogenesis; peptidoglycan biosynthesis.</text>
</comment>
<evidence type="ECO:0000259" key="15">
    <source>
        <dbReference type="SMART" id="SM00936"/>
    </source>
</evidence>
<keyword evidence="7 14" id="KW-0732">Signal</keyword>
<dbReference type="Pfam" id="PF07943">
    <property type="entry name" value="PBP5_C"/>
    <property type="match status" value="1"/>
</dbReference>
<gene>
    <name evidence="16" type="ORF">ACERLL_03135</name>
</gene>
<keyword evidence="5 16" id="KW-0121">Carboxypeptidase</keyword>
<evidence type="ECO:0000256" key="14">
    <source>
        <dbReference type="SAM" id="SignalP"/>
    </source>
</evidence>
<evidence type="ECO:0000256" key="6">
    <source>
        <dbReference type="ARBA" id="ARBA00022670"/>
    </source>
</evidence>